<name>A0A7D8YT05_VANHU</name>
<evidence type="ECO:0000313" key="2">
    <source>
        <dbReference type="EMBL" id="TXT04801.1"/>
    </source>
</evidence>
<dbReference type="Proteomes" id="UP000473826">
    <property type="component" value="Unassembled WGS sequence"/>
</dbReference>
<sequence length="464" mass="51029">MSEKRKYKDIREPQQPTIYTTVGGVASYPRPAAVWDDQLLDPRPLLGLLPPPDEPAPRQPTRLPLRPPPIGWVSSYHAAPAAYPRLMREQHGTLSHGSHAWGGEGPRAGESAAEREARIERDAIVAVRARYDAKLWDLDEAAAAAPPKQWLSVERWRRLKPVGGYTLVFAHAGGLQKEVGGGTLPRSADGEIDEVWLMDDLVHNESVTLNKGRLGPLQSWEDTGRDALNLIAHVIPAVPVDADAPWDLPWVADPAPRRRLIGAGHSFGGAAMVHAAHARPDLFDALFLVDPVPIPHYMTREAGYDDPITTSPLTPFAEARRTMRSAPFFARFSEPQFEVYLRRGLVLVDPSRIDGPVTLATPVWAEAATFTEIDAGARAYDKLPALQMPVGWVMAGNSGTTRGDEYTQHMVWRARRSRNERHLKSGHLLTQEDPHLVALSLARFLTTLASGEWDSSASAAGARL</sequence>
<feature type="compositionally biased region" description="Pro residues" evidence="1">
    <location>
        <begin position="49"/>
        <end position="58"/>
    </location>
</feature>
<gene>
    <name evidence="2" type="ORF">VHUM_04069</name>
</gene>
<dbReference type="AlphaFoldDB" id="A0A7D8YT05"/>
<feature type="region of interest" description="Disordered" evidence="1">
    <location>
        <begin position="44"/>
        <end position="63"/>
    </location>
</feature>
<feature type="region of interest" description="Disordered" evidence="1">
    <location>
        <begin position="94"/>
        <end position="114"/>
    </location>
</feature>
<reference evidence="2 3" key="1">
    <citation type="journal article" date="2019" name="PLoS Genet.">
        <title>Convergent evolution of linked mating-type loci in basidiomycete fungi.</title>
        <authorList>
            <person name="Sun S."/>
            <person name="Coelho M.A."/>
            <person name="Heitman J."/>
            <person name="Nowrousian M."/>
        </authorList>
    </citation>
    <scope>NUCLEOTIDE SEQUENCE [LARGE SCALE GENOMIC DNA]</scope>
    <source>
        <strain evidence="2 3">CBS 4282</strain>
    </source>
</reference>
<dbReference type="InterPro" id="IPR029058">
    <property type="entry name" value="AB_hydrolase_fold"/>
</dbReference>
<dbReference type="Gene3D" id="3.40.50.1820">
    <property type="entry name" value="alpha/beta hydrolase"/>
    <property type="match status" value="1"/>
</dbReference>
<dbReference type="EMBL" id="QKWK01000014">
    <property type="protein sequence ID" value="TXT04801.1"/>
    <property type="molecule type" value="Genomic_DNA"/>
</dbReference>
<dbReference type="SUPFAM" id="SSF53474">
    <property type="entry name" value="alpha/beta-Hydrolases"/>
    <property type="match status" value="1"/>
</dbReference>
<organism evidence="2 3">
    <name type="scientific">Vanrija humicola</name>
    <name type="common">Yeast</name>
    <name type="synonym">Cryptococcus humicola</name>
    <dbReference type="NCBI Taxonomy" id="5417"/>
    <lineage>
        <taxon>Eukaryota</taxon>
        <taxon>Fungi</taxon>
        <taxon>Dikarya</taxon>
        <taxon>Basidiomycota</taxon>
        <taxon>Agaricomycotina</taxon>
        <taxon>Tremellomycetes</taxon>
        <taxon>Trichosporonales</taxon>
        <taxon>Trichosporonaceae</taxon>
        <taxon>Vanrija</taxon>
    </lineage>
</organism>
<keyword evidence="3" id="KW-1185">Reference proteome</keyword>
<accession>A0A7D8YT05</accession>
<dbReference type="OrthoDB" id="94039at2759"/>
<proteinExistence type="predicted"/>
<comment type="caution">
    <text evidence="2">The sequence shown here is derived from an EMBL/GenBank/DDBJ whole genome shotgun (WGS) entry which is preliminary data.</text>
</comment>
<evidence type="ECO:0000256" key="1">
    <source>
        <dbReference type="SAM" id="MobiDB-lite"/>
    </source>
</evidence>
<evidence type="ECO:0000313" key="3">
    <source>
        <dbReference type="Proteomes" id="UP000473826"/>
    </source>
</evidence>
<protein>
    <recommendedName>
        <fullName evidence="4">AB hydrolase-1 domain-containing protein</fullName>
    </recommendedName>
</protein>
<evidence type="ECO:0008006" key="4">
    <source>
        <dbReference type="Google" id="ProtNLM"/>
    </source>
</evidence>